<proteinExistence type="predicted"/>
<reference evidence="2" key="1">
    <citation type="submission" date="2022-06" db="EMBL/GenBank/DDBJ databases">
        <authorList>
            <consortium name="SYNGENTA / RWTH Aachen University"/>
        </authorList>
    </citation>
    <scope>NUCLEOTIDE SEQUENCE</scope>
</reference>
<sequence length="79" mass="8900">MMDDIDTGGEMVKRIEGKIDDVEMNGNDDDKEEPEIYSESNEERTAEVRSLLGGVICGQKISMVKHELIDLNRLERMGA</sequence>
<dbReference type="Proteomes" id="UP001153365">
    <property type="component" value="Unassembled WGS sequence"/>
</dbReference>
<feature type="region of interest" description="Disordered" evidence="1">
    <location>
        <begin position="22"/>
        <end position="44"/>
    </location>
</feature>
<evidence type="ECO:0000313" key="3">
    <source>
        <dbReference type="Proteomes" id="UP001153365"/>
    </source>
</evidence>
<accession>A0AAV0BRY5</accession>
<gene>
    <name evidence="2" type="ORF">PPACK8108_LOCUS24609</name>
</gene>
<comment type="caution">
    <text evidence="2">The sequence shown here is derived from an EMBL/GenBank/DDBJ whole genome shotgun (WGS) entry which is preliminary data.</text>
</comment>
<keyword evidence="3" id="KW-1185">Reference proteome</keyword>
<evidence type="ECO:0000313" key="2">
    <source>
        <dbReference type="EMBL" id="CAH7689526.1"/>
    </source>
</evidence>
<dbReference type="AlphaFoldDB" id="A0AAV0BRY5"/>
<evidence type="ECO:0000256" key="1">
    <source>
        <dbReference type="SAM" id="MobiDB-lite"/>
    </source>
</evidence>
<feature type="compositionally biased region" description="Acidic residues" evidence="1">
    <location>
        <begin position="22"/>
        <end position="36"/>
    </location>
</feature>
<organism evidence="2 3">
    <name type="scientific">Phakopsora pachyrhizi</name>
    <name type="common">Asian soybean rust disease fungus</name>
    <dbReference type="NCBI Taxonomy" id="170000"/>
    <lineage>
        <taxon>Eukaryota</taxon>
        <taxon>Fungi</taxon>
        <taxon>Dikarya</taxon>
        <taxon>Basidiomycota</taxon>
        <taxon>Pucciniomycotina</taxon>
        <taxon>Pucciniomycetes</taxon>
        <taxon>Pucciniales</taxon>
        <taxon>Phakopsoraceae</taxon>
        <taxon>Phakopsora</taxon>
    </lineage>
</organism>
<name>A0AAV0BRY5_PHAPC</name>
<protein>
    <submittedName>
        <fullName evidence="2">Uncharacterized protein</fullName>
    </submittedName>
</protein>
<dbReference type="EMBL" id="CALTRL010006081">
    <property type="protein sequence ID" value="CAH7689526.1"/>
    <property type="molecule type" value="Genomic_DNA"/>
</dbReference>